<dbReference type="HOGENOM" id="CLU_086360_0_0_5"/>
<reference evidence="2" key="2">
    <citation type="submission" date="2007-04" db="EMBL/GenBank/DDBJ databases">
        <title>Complete genome sequence of the nitrogen-fixing bacterium Azorhizobium caulinodans ORS571.</title>
        <authorList>
            <person name="Lee K.B."/>
            <person name="Backer P.D."/>
            <person name="Aono T."/>
            <person name="Liu C.T."/>
            <person name="Suzuki S."/>
            <person name="Suzuki T."/>
            <person name="Kaneko T."/>
            <person name="Yamada M."/>
            <person name="Tabata S."/>
            <person name="Kupfer D.M."/>
            <person name="Najar F.Z."/>
            <person name="Wiley G.B."/>
            <person name="Roe B."/>
            <person name="Binnewies T."/>
            <person name="Ussery D."/>
            <person name="Vereecke D."/>
            <person name="Gevers D."/>
            <person name="Holsters M."/>
            <person name="Oyaizu H."/>
        </authorList>
    </citation>
    <scope>NUCLEOTIDE SEQUENCE [LARGE SCALE GENOMIC DNA]</scope>
    <source>
        <strain evidence="2">ATCC 43989 / DSM 5975 / JCM 20966 / LMG 6465 / NBRC 14845 / NCIMB 13405 / ORS 571</strain>
    </source>
</reference>
<dbReference type="eggNOG" id="COG3807">
    <property type="taxonomic scope" value="Bacteria"/>
</dbReference>
<reference evidence="1 2" key="6">
    <citation type="journal article" date="2011" name="Appl. Environ. Microbiol.">
        <title>Involvement of the azorhizobial chromosome partition gene (parA) in the onset of bacteroid differentiation during Sesbania rostrata stem nodule development.</title>
        <authorList>
            <person name="Liu CT."/>
            <person name="Lee KB."/>
            <person name="Wang YS."/>
            <person name="Peng MH."/>
            <person name="Lee KT."/>
            <person name="Suzuki S."/>
            <person name="Suzuki T."/>
            <person name="Oyaizu H."/>
        </authorList>
    </citation>
    <scope>NUCLEOTIDE SEQUENCE [LARGE SCALE GENOMIC DNA]</scope>
    <source>
        <strain evidence="2">ATCC 43989 / DSM 5975 / JCM 20966 / LMG 6465 / NBRC 14845 / NCIMB 13405 / ORS 571</strain>
    </source>
</reference>
<proteinExistence type="predicted"/>
<dbReference type="KEGG" id="azc:AZC_0237"/>
<dbReference type="InterPro" id="IPR010466">
    <property type="entry name" value="DUF1058"/>
</dbReference>
<evidence type="ECO:0008006" key="3">
    <source>
        <dbReference type="Google" id="ProtNLM"/>
    </source>
</evidence>
<dbReference type="Proteomes" id="UP000000270">
    <property type="component" value="Chromosome"/>
</dbReference>
<reference evidence="1 2" key="5">
    <citation type="journal article" date="2010" name="Appl. Environ. Microbiol.">
        <title>phrR-like gene praR of Azorhizobium caulinodans ORS571 is essential for symbiosis with Sesbania rostrata and is involved in expression of reb genes.</title>
        <authorList>
            <person name="Akiba N."/>
            <person name="Aono T."/>
            <person name="Toyazaki H."/>
            <person name="Sato S."/>
            <person name="Oyaizu H."/>
        </authorList>
    </citation>
    <scope>NUCLEOTIDE SEQUENCE [LARGE SCALE GENOMIC DNA]</scope>
    <source>
        <strain evidence="2">ATCC 43989 / DSM 5975 / JCM 20966 / LMG 6465 / NBRC 14845 / NCIMB 13405 / ORS 571</strain>
    </source>
</reference>
<dbReference type="AlphaFoldDB" id="A8IJ22"/>
<accession>A8IJ22</accession>
<dbReference type="EMBL" id="AP009384">
    <property type="protein sequence ID" value="BAF86235.1"/>
    <property type="molecule type" value="Genomic_DNA"/>
</dbReference>
<evidence type="ECO:0000313" key="2">
    <source>
        <dbReference type="Proteomes" id="UP000000270"/>
    </source>
</evidence>
<dbReference type="STRING" id="438753.AZC_0237"/>
<evidence type="ECO:0000313" key="1">
    <source>
        <dbReference type="EMBL" id="BAF86235.1"/>
    </source>
</evidence>
<sequence length="199" mass="22214">MVLGHLSSPDRLRRAKGRADMRITWRHLSQARRALMALLMVTMLPGMALAADDDKGAGTGLPVPRFVSLKADRVNVRNGPNRDQDVAWIFTRAGLPVEITAEFETWRRIRDADGAEGWVYHSMLSGRRTALVAPWSKDTTITLRDKPDANARAVARLEANVLGTIKSCDGKWCRILGDGFDGYVEQNKLWGVYPNEKVD</sequence>
<organism evidence="1 2">
    <name type="scientific">Azorhizobium caulinodans (strain ATCC 43989 / DSM 5975 / JCM 20966 / LMG 6465 / NBRC 14845 / NCIMB 13405 / ORS 571)</name>
    <dbReference type="NCBI Taxonomy" id="438753"/>
    <lineage>
        <taxon>Bacteria</taxon>
        <taxon>Pseudomonadati</taxon>
        <taxon>Pseudomonadota</taxon>
        <taxon>Alphaproteobacteria</taxon>
        <taxon>Hyphomicrobiales</taxon>
        <taxon>Xanthobacteraceae</taxon>
        <taxon>Azorhizobium</taxon>
    </lineage>
</organism>
<name>A8IJ22_AZOC5</name>
<reference evidence="1 2" key="4">
    <citation type="journal article" date="2009" name="Appl. Environ. Microbiol.">
        <title>Comparative genome-wide transcriptional profiling of Azorhizobium caulinodans ORS571 grown under free-living and symbiotic conditions.</title>
        <authorList>
            <person name="Tsukada S."/>
            <person name="Aono T."/>
            <person name="Akiba N."/>
            <person name="Lee KB."/>
            <person name="Liu CT."/>
            <person name="Toyazaki H."/>
            <person name="Oyaizu H."/>
        </authorList>
    </citation>
    <scope>NUCLEOTIDE SEQUENCE [LARGE SCALE GENOMIC DNA]</scope>
    <source>
        <strain evidence="2">ATCC 43989 / DSM 5975 / JCM 20966 / LMG 6465 / NBRC 14845 / NCIMB 13405 / ORS 571</strain>
    </source>
</reference>
<dbReference type="Pfam" id="PF06347">
    <property type="entry name" value="SH3_4"/>
    <property type="match status" value="2"/>
</dbReference>
<reference evidence="1 2" key="3">
    <citation type="journal article" date="2008" name="BMC Genomics">
        <title>The genome of the versatile nitrogen fixer Azorhizobium caulinodans ORS571.</title>
        <authorList>
            <person name="Lee KB."/>
            <person name="Backer P.D."/>
            <person name="Aono T."/>
            <person name="Liu CT."/>
            <person name="Suzuki S."/>
            <person name="Suzuki T."/>
            <person name="Kaneko T."/>
            <person name="Yamada M."/>
            <person name="Tabata S."/>
            <person name="Kupfer D.M."/>
            <person name="Najar F.Z."/>
            <person name="Wiley G.B."/>
            <person name="Roe B."/>
            <person name="Binnewies T.T."/>
            <person name="Ussery D.W."/>
            <person name="D'Haeze W."/>
            <person name="Herder J.D."/>
            <person name="Gevers D."/>
            <person name="Vereecke D."/>
            <person name="Holsters M."/>
            <person name="Oyaizu H."/>
        </authorList>
    </citation>
    <scope>NUCLEOTIDE SEQUENCE [LARGE SCALE GENOMIC DNA]</scope>
    <source>
        <strain evidence="2">ATCC 43989 / DSM 5975 / JCM 20966 / LMG 6465 / NBRC 14845 / NCIMB 13405 / ORS 571</strain>
    </source>
</reference>
<gene>
    <name evidence="1" type="ordered locus">AZC_0237</name>
</gene>
<dbReference type="Gene3D" id="2.30.30.40">
    <property type="entry name" value="SH3 Domains"/>
    <property type="match status" value="1"/>
</dbReference>
<reference evidence="1 2" key="1">
    <citation type="journal article" date="2007" name="Appl. Environ. Microbiol.">
        <title>Rhizobial factors required for stem nodule maturation and maintenance in Sesbania rostrata-Azorhizobium caulinodans ORS571 symbiosis.</title>
        <authorList>
            <person name="Suzuki S."/>
            <person name="Aono T."/>
            <person name="Lee KB."/>
            <person name="Suzuki T."/>
            <person name="Liu CT."/>
            <person name="Miwa H."/>
            <person name="Wakao S."/>
            <person name="Iki T."/>
            <person name="Oyaizu H."/>
        </authorList>
    </citation>
    <scope>NUCLEOTIDE SEQUENCE [LARGE SCALE GENOMIC DNA]</scope>
    <source>
        <strain evidence="2">ATCC 43989 / DSM 5975 / JCM 20966 / LMG 6465 / NBRC 14845 / NCIMB 13405 / ORS 571</strain>
    </source>
</reference>
<protein>
    <recommendedName>
        <fullName evidence="3">SH3b domain-containing protein</fullName>
    </recommendedName>
</protein>
<keyword evidence="2" id="KW-1185">Reference proteome</keyword>